<dbReference type="InterPro" id="IPR021833">
    <property type="entry name" value="DUF3425"/>
</dbReference>
<name>A0A8H4RFD1_9HELO</name>
<sequence length="384" mass="43565">MLAVDPDAYAQLISGFHPKPDKCRRHAAIREPGTTFYADCIAISRLHDHIMTGNIEFGVAGGDHMQQPIILGLMPQQPGLIGTGEDWTGLTSPAERRKLQNRLNQRARRKRRAKEAMSGAETIPKSKYQKTKDRNSDDNSNTTALEVCSHAKRDFQSELWHVFNSAAGPLKLDRSEFGRVVNLCRLTSTATQKMITECENWAQNRIMTGSPTTDHLLVLVKFNVFRALFSNCKDLGFSYEDDLPDDALSPFTDPSDTLCRTRPMPSALQPTKLQRELPHHPWIDFIPIPGMRDNLLRAGDSYDDMELCGDLVGFFSGSADRTGMIVWEDPWDPKGWQITESFLKHWGWTIRGCSQLFESTNYWRKRCGEEPLNFEGLVCEELDE</sequence>
<dbReference type="EMBL" id="JAAMPI010000723">
    <property type="protein sequence ID" value="KAF4629072.1"/>
    <property type="molecule type" value="Genomic_DNA"/>
</dbReference>
<evidence type="ECO:0000313" key="3">
    <source>
        <dbReference type="Proteomes" id="UP000566819"/>
    </source>
</evidence>
<evidence type="ECO:0008006" key="4">
    <source>
        <dbReference type="Google" id="ProtNLM"/>
    </source>
</evidence>
<dbReference type="PANTHER" id="PTHR38116:SF1">
    <property type="entry name" value="BZIP DOMAIN-CONTAINING PROTEIN"/>
    <property type="match status" value="1"/>
</dbReference>
<protein>
    <recommendedName>
        <fullName evidence="4">BZIP domain-containing protein</fullName>
    </recommendedName>
</protein>
<dbReference type="AlphaFoldDB" id="A0A8H4RFD1"/>
<evidence type="ECO:0000313" key="2">
    <source>
        <dbReference type="EMBL" id="KAF4629072.1"/>
    </source>
</evidence>
<dbReference type="Proteomes" id="UP000566819">
    <property type="component" value="Unassembled WGS sequence"/>
</dbReference>
<feature type="region of interest" description="Disordered" evidence="1">
    <location>
        <begin position="88"/>
        <end position="142"/>
    </location>
</feature>
<evidence type="ECO:0000256" key="1">
    <source>
        <dbReference type="SAM" id="MobiDB-lite"/>
    </source>
</evidence>
<organism evidence="2 3">
    <name type="scientific">Cudoniella acicularis</name>
    <dbReference type="NCBI Taxonomy" id="354080"/>
    <lineage>
        <taxon>Eukaryota</taxon>
        <taxon>Fungi</taxon>
        <taxon>Dikarya</taxon>
        <taxon>Ascomycota</taxon>
        <taxon>Pezizomycotina</taxon>
        <taxon>Leotiomycetes</taxon>
        <taxon>Helotiales</taxon>
        <taxon>Tricladiaceae</taxon>
        <taxon>Cudoniella</taxon>
    </lineage>
</organism>
<dbReference type="Pfam" id="PF11905">
    <property type="entry name" value="DUF3425"/>
    <property type="match status" value="1"/>
</dbReference>
<proteinExistence type="predicted"/>
<comment type="caution">
    <text evidence="2">The sequence shown here is derived from an EMBL/GenBank/DDBJ whole genome shotgun (WGS) entry which is preliminary data.</text>
</comment>
<keyword evidence="3" id="KW-1185">Reference proteome</keyword>
<dbReference type="PANTHER" id="PTHR38116">
    <property type="entry name" value="CHROMOSOME 7, WHOLE GENOME SHOTGUN SEQUENCE"/>
    <property type="match status" value="1"/>
</dbReference>
<accession>A0A8H4RFD1</accession>
<dbReference type="OrthoDB" id="2245989at2759"/>
<reference evidence="2 3" key="1">
    <citation type="submission" date="2020-03" db="EMBL/GenBank/DDBJ databases">
        <title>Draft Genome Sequence of Cudoniella acicularis.</title>
        <authorList>
            <person name="Buettner E."/>
            <person name="Kellner H."/>
        </authorList>
    </citation>
    <scope>NUCLEOTIDE SEQUENCE [LARGE SCALE GENOMIC DNA]</scope>
    <source>
        <strain evidence="2 3">DSM 108380</strain>
    </source>
</reference>
<gene>
    <name evidence="2" type="ORF">G7Y89_g9075</name>
</gene>